<keyword evidence="3" id="KW-1185">Reference proteome</keyword>
<dbReference type="EMBL" id="PNBA02000007">
    <property type="protein sequence ID" value="KAG6417633.1"/>
    <property type="molecule type" value="Genomic_DNA"/>
</dbReference>
<organism evidence="2">
    <name type="scientific">Salvia splendens</name>
    <name type="common">Scarlet sage</name>
    <dbReference type="NCBI Taxonomy" id="180675"/>
    <lineage>
        <taxon>Eukaryota</taxon>
        <taxon>Viridiplantae</taxon>
        <taxon>Streptophyta</taxon>
        <taxon>Embryophyta</taxon>
        <taxon>Tracheophyta</taxon>
        <taxon>Spermatophyta</taxon>
        <taxon>Magnoliopsida</taxon>
        <taxon>eudicotyledons</taxon>
        <taxon>Gunneridae</taxon>
        <taxon>Pentapetalae</taxon>
        <taxon>asterids</taxon>
        <taxon>lamiids</taxon>
        <taxon>Lamiales</taxon>
        <taxon>Lamiaceae</taxon>
        <taxon>Nepetoideae</taxon>
        <taxon>Mentheae</taxon>
        <taxon>Salviinae</taxon>
        <taxon>Salvia</taxon>
        <taxon>Salvia subgen. Calosphace</taxon>
        <taxon>core Calosphace</taxon>
    </lineage>
</organism>
<evidence type="ECO:0000313" key="2">
    <source>
        <dbReference type="EMBL" id="KAG6417633.1"/>
    </source>
</evidence>
<reference evidence="2" key="1">
    <citation type="submission" date="2018-01" db="EMBL/GenBank/DDBJ databases">
        <authorList>
            <person name="Mao J.F."/>
        </authorList>
    </citation>
    <scope>NUCLEOTIDE SEQUENCE</scope>
    <source>
        <strain evidence="2">Huo1</strain>
        <tissue evidence="2">Leaf</tissue>
    </source>
</reference>
<feature type="region of interest" description="Disordered" evidence="1">
    <location>
        <begin position="27"/>
        <end position="62"/>
    </location>
</feature>
<name>A0A8X8XTC8_SALSN</name>
<sequence length="129" mass="12866">MARCSGVLGGTGSDGEIWVLHELGEKNYPVPSDVESPSADRDDSGGLSLASRPSSSGDATSALGWIAHSHGGRKAATVLALGANSTVQRRTTARVGSAGEKENGGAGGVSRAGRGAMELGHDGIVAGPW</sequence>
<gene>
    <name evidence="2" type="ORF">SASPL_119817</name>
</gene>
<comment type="caution">
    <text evidence="2">The sequence shown here is derived from an EMBL/GenBank/DDBJ whole genome shotgun (WGS) entry which is preliminary data.</text>
</comment>
<reference evidence="2" key="2">
    <citation type="submission" date="2020-08" db="EMBL/GenBank/DDBJ databases">
        <title>Plant Genome Project.</title>
        <authorList>
            <person name="Zhang R.-G."/>
        </authorList>
    </citation>
    <scope>NUCLEOTIDE SEQUENCE</scope>
    <source>
        <strain evidence="2">Huo1</strain>
        <tissue evidence="2">Leaf</tissue>
    </source>
</reference>
<proteinExistence type="predicted"/>
<accession>A0A8X8XTC8</accession>
<evidence type="ECO:0000256" key="1">
    <source>
        <dbReference type="SAM" id="MobiDB-lite"/>
    </source>
</evidence>
<evidence type="ECO:0000313" key="3">
    <source>
        <dbReference type="Proteomes" id="UP000298416"/>
    </source>
</evidence>
<feature type="region of interest" description="Disordered" evidence="1">
    <location>
        <begin position="90"/>
        <end position="129"/>
    </location>
</feature>
<dbReference type="Proteomes" id="UP000298416">
    <property type="component" value="Unassembled WGS sequence"/>
</dbReference>
<dbReference type="AlphaFoldDB" id="A0A8X8XTC8"/>
<protein>
    <submittedName>
        <fullName evidence="2">Uncharacterized protein</fullName>
    </submittedName>
</protein>